<feature type="domain" description="CCHC-type" evidence="3">
    <location>
        <begin position="258"/>
        <end position="274"/>
    </location>
</feature>
<evidence type="ECO:0000256" key="2">
    <source>
        <dbReference type="SAM" id="MobiDB-lite"/>
    </source>
</evidence>
<dbReference type="InterPro" id="IPR001878">
    <property type="entry name" value="Znf_CCHC"/>
</dbReference>
<feature type="region of interest" description="Disordered" evidence="2">
    <location>
        <begin position="1"/>
        <end position="33"/>
    </location>
</feature>
<keyword evidence="1" id="KW-0863">Zinc-finger</keyword>
<keyword evidence="5" id="KW-1185">Reference proteome</keyword>
<proteinExistence type="predicted"/>
<dbReference type="EMBL" id="JAVRBK010000175">
    <property type="protein sequence ID" value="KAK5637746.1"/>
    <property type="molecule type" value="Genomic_DNA"/>
</dbReference>
<gene>
    <name evidence="4" type="ORF">RI129_000072</name>
</gene>
<keyword evidence="1" id="KW-0862">Zinc</keyword>
<keyword evidence="1" id="KW-0479">Metal-binding</keyword>
<evidence type="ECO:0000313" key="5">
    <source>
        <dbReference type="Proteomes" id="UP001329430"/>
    </source>
</evidence>
<evidence type="ECO:0000259" key="3">
    <source>
        <dbReference type="PROSITE" id="PS50158"/>
    </source>
</evidence>
<accession>A0AAN7ZEC2</accession>
<dbReference type="Proteomes" id="UP001329430">
    <property type="component" value="Unassembled WGS sequence"/>
</dbReference>
<dbReference type="AlphaFoldDB" id="A0AAN7ZEC2"/>
<dbReference type="GO" id="GO:0003676">
    <property type="term" value="F:nucleic acid binding"/>
    <property type="evidence" value="ECO:0007669"/>
    <property type="project" value="InterPro"/>
</dbReference>
<organism evidence="4 5">
    <name type="scientific">Pyrocoelia pectoralis</name>
    <dbReference type="NCBI Taxonomy" id="417401"/>
    <lineage>
        <taxon>Eukaryota</taxon>
        <taxon>Metazoa</taxon>
        <taxon>Ecdysozoa</taxon>
        <taxon>Arthropoda</taxon>
        <taxon>Hexapoda</taxon>
        <taxon>Insecta</taxon>
        <taxon>Pterygota</taxon>
        <taxon>Neoptera</taxon>
        <taxon>Endopterygota</taxon>
        <taxon>Coleoptera</taxon>
        <taxon>Polyphaga</taxon>
        <taxon>Elateriformia</taxon>
        <taxon>Elateroidea</taxon>
        <taxon>Lampyridae</taxon>
        <taxon>Lampyrinae</taxon>
        <taxon>Pyrocoelia</taxon>
    </lineage>
</organism>
<evidence type="ECO:0000256" key="1">
    <source>
        <dbReference type="PROSITE-ProRule" id="PRU00047"/>
    </source>
</evidence>
<name>A0AAN7ZEC2_9COLE</name>
<feature type="compositionally biased region" description="Polar residues" evidence="2">
    <location>
        <begin position="15"/>
        <end position="28"/>
    </location>
</feature>
<reference evidence="4 5" key="1">
    <citation type="journal article" date="2024" name="Insects">
        <title>An Improved Chromosome-Level Genome Assembly of the Firefly Pyrocoelia pectoralis.</title>
        <authorList>
            <person name="Fu X."/>
            <person name="Meyer-Rochow V.B."/>
            <person name="Ballantyne L."/>
            <person name="Zhu X."/>
        </authorList>
    </citation>
    <scope>NUCLEOTIDE SEQUENCE [LARGE SCALE GENOMIC DNA]</scope>
    <source>
        <strain evidence="4">XCY_ONT2</strain>
    </source>
</reference>
<dbReference type="GO" id="GO:0008270">
    <property type="term" value="F:zinc ion binding"/>
    <property type="evidence" value="ECO:0007669"/>
    <property type="project" value="UniProtKB-KW"/>
</dbReference>
<protein>
    <recommendedName>
        <fullName evidence="3">CCHC-type domain-containing protein</fullName>
    </recommendedName>
</protein>
<sequence>MQSYTAEQQAEEWWNANTPGVTEATSEIQETEKKRKRTAELALVANVKKLQDSMDTLKKYIKDNYKTVHRDVKSWATATAPLITRVNDDAKKLRYRDREKTDAILIRTDRESYADLLKKIKEGVQDSKMQQEIKSVRLNRARDLIITTTKGKGDVVNKHLQTVVPHMQSRNIMQTKKIHIGNMDIFVERGDVEAAIAKALGQEEVESIQEIRIRPGRTGNNSAEVIIGREAGHKLLDMGRIKIGWNNCIIREWVEVSRCSNCMKMGHSRRDCKEEENKEKMLSVHREWTHSEGL</sequence>
<dbReference type="PROSITE" id="PS50158">
    <property type="entry name" value="ZF_CCHC"/>
    <property type="match status" value="1"/>
</dbReference>
<evidence type="ECO:0000313" key="4">
    <source>
        <dbReference type="EMBL" id="KAK5637746.1"/>
    </source>
</evidence>
<comment type="caution">
    <text evidence="4">The sequence shown here is derived from an EMBL/GenBank/DDBJ whole genome shotgun (WGS) entry which is preliminary data.</text>
</comment>